<dbReference type="RefSeq" id="WP_126552709.1">
    <property type="nucleotide sequence ID" value="NZ_BIFS01000001.1"/>
</dbReference>
<comment type="caution">
    <text evidence="1">The sequence shown here is derived from an EMBL/GenBank/DDBJ whole genome shotgun (WGS) entry which is preliminary data.</text>
</comment>
<proteinExistence type="predicted"/>
<dbReference type="EMBL" id="BIFS01000001">
    <property type="protein sequence ID" value="GCE21169.1"/>
    <property type="molecule type" value="Genomic_DNA"/>
</dbReference>
<keyword evidence="2" id="KW-1185">Reference proteome</keyword>
<reference evidence="2" key="1">
    <citation type="submission" date="2018-12" db="EMBL/GenBank/DDBJ databases">
        <title>Tengunoibacter tsumagoiensis gen. nov., sp. nov., Dictyobacter kobayashii sp. nov., D. alpinus sp. nov., and D. joshuensis sp. nov. and description of Dictyobacteraceae fam. nov. within the order Ktedonobacterales isolated from Tengu-no-mugimeshi.</title>
        <authorList>
            <person name="Wang C.M."/>
            <person name="Zheng Y."/>
            <person name="Sakai Y."/>
            <person name="Toyoda A."/>
            <person name="Minakuchi Y."/>
            <person name="Abe K."/>
            <person name="Yokota A."/>
            <person name="Yabe S."/>
        </authorList>
    </citation>
    <scope>NUCLEOTIDE SEQUENCE [LARGE SCALE GENOMIC DNA]</scope>
    <source>
        <strain evidence="2">Uno11</strain>
    </source>
</reference>
<evidence type="ECO:0000313" key="1">
    <source>
        <dbReference type="EMBL" id="GCE21169.1"/>
    </source>
</evidence>
<dbReference type="Proteomes" id="UP000287188">
    <property type="component" value="Unassembled WGS sequence"/>
</dbReference>
<sequence>METRLLGHERAETVLDVASWANDLIGREVPGQPGYKVIKVLQFQLVPLPAGYDAMVLAEVQEEEESLNLRAADVEAIVDITSAVDDHI</sequence>
<dbReference type="OrthoDB" id="163906at2"/>
<name>A0A402AQ61_9CHLR</name>
<dbReference type="AlphaFoldDB" id="A0A402AQ61"/>
<organism evidence="1 2">
    <name type="scientific">Dictyobacter kobayashii</name>
    <dbReference type="NCBI Taxonomy" id="2014872"/>
    <lineage>
        <taxon>Bacteria</taxon>
        <taxon>Bacillati</taxon>
        <taxon>Chloroflexota</taxon>
        <taxon>Ktedonobacteria</taxon>
        <taxon>Ktedonobacterales</taxon>
        <taxon>Dictyobacteraceae</taxon>
        <taxon>Dictyobacter</taxon>
    </lineage>
</organism>
<protein>
    <submittedName>
        <fullName evidence="1">Uncharacterized protein</fullName>
    </submittedName>
</protein>
<gene>
    <name evidence="1" type="ORF">KDK_49690</name>
</gene>
<evidence type="ECO:0000313" key="2">
    <source>
        <dbReference type="Proteomes" id="UP000287188"/>
    </source>
</evidence>
<accession>A0A402AQ61</accession>